<protein>
    <submittedName>
        <fullName evidence="1">Uncharacterized protein</fullName>
    </submittedName>
</protein>
<dbReference type="RefSeq" id="WP_110251677.1">
    <property type="nucleotide sequence ID" value="NZ_QJJR01000009.1"/>
</dbReference>
<organism evidence="1 2">
    <name type="scientific">Streptohalobacillus salinus</name>
    <dbReference type="NCBI Taxonomy" id="621096"/>
    <lineage>
        <taxon>Bacteria</taxon>
        <taxon>Bacillati</taxon>
        <taxon>Bacillota</taxon>
        <taxon>Bacilli</taxon>
        <taxon>Bacillales</taxon>
        <taxon>Bacillaceae</taxon>
        <taxon>Streptohalobacillus</taxon>
    </lineage>
</organism>
<evidence type="ECO:0000313" key="1">
    <source>
        <dbReference type="EMBL" id="PXW89814.1"/>
    </source>
</evidence>
<gene>
    <name evidence="1" type="ORF">DES38_10950</name>
</gene>
<keyword evidence="2" id="KW-1185">Reference proteome</keyword>
<name>A0A2V3W9I5_9BACI</name>
<dbReference type="Proteomes" id="UP000247922">
    <property type="component" value="Unassembled WGS sequence"/>
</dbReference>
<accession>A0A2V3W9I5</accession>
<sequence>MNKKALMGDIIFYLEPSIKKALNQTNIKNREELKQELHFKIINKVSKEDIENIPGFFETIINDDTPSATNH</sequence>
<evidence type="ECO:0000313" key="2">
    <source>
        <dbReference type="Proteomes" id="UP000247922"/>
    </source>
</evidence>
<dbReference type="EMBL" id="QJJR01000009">
    <property type="protein sequence ID" value="PXW89814.1"/>
    <property type="molecule type" value="Genomic_DNA"/>
</dbReference>
<proteinExistence type="predicted"/>
<reference evidence="1 2" key="1">
    <citation type="submission" date="2018-05" db="EMBL/GenBank/DDBJ databases">
        <title>Genomic Encyclopedia of Type Strains, Phase IV (KMG-IV): sequencing the most valuable type-strain genomes for metagenomic binning, comparative biology and taxonomic classification.</title>
        <authorList>
            <person name="Goeker M."/>
        </authorList>
    </citation>
    <scope>NUCLEOTIDE SEQUENCE [LARGE SCALE GENOMIC DNA]</scope>
    <source>
        <strain evidence="1 2">DSM 22440</strain>
    </source>
</reference>
<comment type="caution">
    <text evidence="1">The sequence shown here is derived from an EMBL/GenBank/DDBJ whole genome shotgun (WGS) entry which is preliminary data.</text>
</comment>
<dbReference type="AlphaFoldDB" id="A0A2V3W9I5"/>